<dbReference type="AlphaFoldDB" id="B0RJ87"/>
<dbReference type="HOGENOM" id="CLU_1764793_0_0_11"/>
<dbReference type="KEGG" id="cms:pCSL0033"/>
<organism evidence="1 2">
    <name type="scientific">Clavibacter sepedonicus</name>
    <name type="common">Clavibacter michiganensis subsp. sepedonicus</name>
    <dbReference type="NCBI Taxonomy" id="31964"/>
    <lineage>
        <taxon>Bacteria</taxon>
        <taxon>Bacillati</taxon>
        <taxon>Actinomycetota</taxon>
        <taxon>Actinomycetes</taxon>
        <taxon>Micrococcales</taxon>
        <taxon>Microbacteriaceae</taxon>
        <taxon>Clavibacter</taxon>
    </lineage>
</organism>
<keyword evidence="2" id="KW-1185">Reference proteome</keyword>
<accession>B0RJ87</accession>
<geneLocation type="plasmid" evidence="1 2">
    <name>pCSL1</name>
</geneLocation>
<evidence type="ECO:0000313" key="1">
    <source>
        <dbReference type="EMBL" id="CAQ03277.1"/>
    </source>
</evidence>
<dbReference type="Proteomes" id="UP000001318">
    <property type="component" value="Plasmid pCSL1"/>
</dbReference>
<protein>
    <submittedName>
        <fullName evidence="1">Uncharacterized protein</fullName>
    </submittedName>
</protein>
<proteinExistence type="predicted"/>
<gene>
    <name evidence="1" type="ordered locus">pCSL0033</name>
</gene>
<sequence length="147" mass="15760">MKSYDMEGVTVLATSDAYDNSPRVDVLLAHPDDAEGTPPVYLSLSPEEARDHARDVASAADEADPGNGPTVTNPKSPYEFDSMVFHIPLPLQGAEETHAALLARQAQLDALAGTGWRLGGTRVITGGETLTFLDSFSRLTPDQIGWH</sequence>
<dbReference type="EMBL" id="AM849036">
    <property type="protein sequence ID" value="CAQ03277.1"/>
    <property type="molecule type" value="Genomic_DNA"/>
</dbReference>
<reference evidence="1 2" key="1">
    <citation type="journal article" date="2008" name="J. Bacteriol.">
        <title>Genome of the actinomycete plant pathogen Clavibacter michiganensis subsp. sepedonicus suggests recent niche adaptation.</title>
        <authorList>
            <person name="Bentley S.D."/>
            <person name="Corton C."/>
            <person name="Brown S.E."/>
            <person name="Barron A."/>
            <person name="Clark L."/>
            <person name="Doggett J."/>
            <person name="Harris B."/>
            <person name="Ormond D."/>
            <person name="Quail M.A."/>
            <person name="May G."/>
            <person name="Francis D."/>
            <person name="Knudson D."/>
            <person name="Parkhill J."/>
            <person name="Ishimaru C.A."/>
        </authorList>
    </citation>
    <scope>NUCLEOTIDE SEQUENCE [LARGE SCALE GENOMIC DNA]</scope>
    <source>
        <strain evidence="2">ATCC 33113 / DSM 20744 / JCM 9667 / LMG 2889 / ICMP 2535 / C-1</strain>
    </source>
</reference>
<keyword evidence="1" id="KW-0614">Plasmid</keyword>
<name>B0RJ87_CLASE</name>
<evidence type="ECO:0000313" key="2">
    <source>
        <dbReference type="Proteomes" id="UP000001318"/>
    </source>
</evidence>
<dbReference type="RefSeq" id="WP_012300344.1">
    <property type="nucleotide sequence ID" value="NC_010408.1"/>
</dbReference>
<dbReference type="GeneID" id="29472845"/>